<evidence type="ECO:0000313" key="4">
    <source>
        <dbReference type="EMBL" id="PWJ83094.1"/>
    </source>
</evidence>
<evidence type="ECO:0000256" key="1">
    <source>
        <dbReference type="SAM" id="SignalP"/>
    </source>
</evidence>
<dbReference type="EMBL" id="QGHE01000001">
    <property type="protein sequence ID" value="PWJ83094.1"/>
    <property type="molecule type" value="Genomic_DNA"/>
</dbReference>
<evidence type="ECO:0000313" key="6">
    <source>
        <dbReference type="Proteomes" id="UP001158961"/>
    </source>
</evidence>
<dbReference type="PANTHER" id="PTHR31528">
    <property type="entry name" value="4-AMINO-5-HYDROXYMETHYL-2-METHYLPYRIMIDINE PHOSPHATE SYNTHASE THI11-RELATED"/>
    <property type="match status" value="1"/>
</dbReference>
<evidence type="ECO:0000313" key="3">
    <source>
        <dbReference type="EMBL" id="CAH6243906.1"/>
    </source>
</evidence>
<dbReference type="InterPro" id="IPR027939">
    <property type="entry name" value="NMT1/THI5"/>
</dbReference>
<protein>
    <submittedName>
        <fullName evidence="3">NMT1 domain-containing protein</fullName>
    </submittedName>
    <submittedName>
        <fullName evidence="4">NitT/TauT family transport system substrate-binding protein</fullName>
    </submittedName>
</protein>
<reference evidence="3" key="2">
    <citation type="submission" date="2022-05" db="EMBL/GenBank/DDBJ databases">
        <authorList>
            <person name="Pothier F. J."/>
        </authorList>
    </citation>
    <scope>NUCLEOTIDE SEQUENCE</scope>
    <source>
        <strain evidence="3">DAPP-PG734</strain>
    </source>
</reference>
<dbReference type="Gene3D" id="3.40.190.10">
    <property type="entry name" value="Periplasmic binding protein-like II"/>
    <property type="match status" value="2"/>
</dbReference>
<dbReference type="EMBL" id="OW970315">
    <property type="protein sequence ID" value="CAH6243906.1"/>
    <property type="molecule type" value="Genomic_DNA"/>
</dbReference>
<gene>
    <name evidence="3" type="primary">tauA</name>
    <name evidence="4" type="ORF">C7430_101664</name>
    <name evidence="3" type="ORF">DAPPPG734_07330</name>
</gene>
<name>A0AAN2FB85_ENTAG</name>
<dbReference type="PANTHER" id="PTHR31528:SF3">
    <property type="entry name" value="THIAMINE BIOSYNTHESIS PROTEIN HI_0357-RELATED"/>
    <property type="match status" value="1"/>
</dbReference>
<sequence>MMKLRRSPTYTLLALLLAGVSAHSMAAEEKFTFLTNWYAQAEHGGFYEAQAKGLYKTAGLDVSIKMGGPQVNVMQLMAAGQADCTLGDNGQALETWQAGVHAVTVATVFQHSPTVFISHDKVEKGQELKDKTFLLATEAYTSFWPWAKSELGLESAKIRPYTFSVQPFLADNNLVQQGYVTSEPFSIEKGGKPFYVYMLSDWGYPPYGNSIICMADAIKKRPTAVAAFVKASMQGWKEYLQDPAAGNALITQANPRMGADQIAFGIAQMKKYELLTGGDAQTGGIGIITEPRLKKTWDMLVKNKLIDADKVPFEQTYTLDMIKDAKVMP</sequence>
<dbReference type="Proteomes" id="UP001158961">
    <property type="component" value="Chromosome"/>
</dbReference>
<feature type="signal peptide" evidence="1">
    <location>
        <begin position="1"/>
        <end position="26"/>
    </location>
</feature>
<dbReference type="SUPFAM" id="SSF53850">
    <property type="entry name" value="Periplasmic binding protein-like II"/>
    <property type="match status" value="1"/>
</dbReference>
<dbReference type="GO" id="GO:0009228">
    <property type="term" value="P:thiamine biosynthetic process"/>
    <property type="evidence" value="ECO:0007669"/>
    <property type="project" value="InterPro"/>
</dbReference>
<organism evidence="3 6">
    <name type="scientific">Enterobacter agglomerans</name>
    <name type="common">Erwinia herbicola</name>
    <name type="synonym">Pantoea agglomerans</name>
    <dbReference type="NCBI Taxonomy" id="549"/>
    <lineage>
        <taxon>Bacteria</taxon>
        <taxon>Pseudomonadati</taxon>
        <taxon>Pseudomonadota</taxon>
        <taxon>Gammaproteobacteria</taxon>
        <taxon>Enterobacterales</taxon>
        <taxon>Erwiniaceae</taxon>
        <taxon>Pantoea</taxon>
        <taxon>Pantoea agglomerans group</taxon>
    </lineage>
</organism>
<dbReference type="Pfam" id="PF09084">
    <property type="entry name" value="NMT1"/>
    <property type="match status" value="1"/>
</dbReference>
<dbReference type="AlphaFoldDB" id="A0AAN2FB85"/>
<accession>A0AAN2FB85</accession>
<feature type="domain" description="SsuA/THI5-like" evidence="2">
    <location>
        <begin position="41"/>
        <end position="244"/>
    </location>
</feature>
<reference evidence="4 5" key="1">
    <citation type="submission" date="2018-05" db="EMBL/GenBank/DDBJ databases">
        <title>Genomic Encyclopedia of Type Strains, Phase IV (KMG-V): Genome sequencing to study the core and pangenomes of soil and plant-associated prokaryotes.</title>
        <authorList>
            <person name="Whitman W."/>
        </authorList>
    </citation>
    <scope>NUCLEOTIDE SEQUENCE [LARGE SCALE GENOMIC DNA]</scope>
    <source>
        <strain evidence="4 5">PNG 92-11</strain>
    </source>
</reference>
<dbReference type="Proteomes" id="UP000245996">
    <property type="component" value="Unassembled WGS sequence"/>
</dbReference>
<proteinExistence type="predicted"/>
<feature type="chain" id="PRO_5042907618" evidence="1">
    <location>
        <begin position="27"/>
        <end position="329"/>
    </location>
</feature>
<evidence type="ECO:0000313" key="5">
    <source>
        <dbReference type="Proteomes" id="UP000245996"/>
    </source>
</evidence>
<evidence type="ECO:0000259" key="2">
    <source>
        <dbReference type="Pfam" id="PF09084"/>
    </source>
</evidence>
<keyword evidence="1" id="KW-0732">Signal</keyword>
<dbReference type="InterPro" id="IPR015168">
    <property type="entry name" value="SsuA/THI5"/>
</dbReference>